<gene>
    <name evidence="1" type="ORF">HAX54_045428</name>
</gene>
<evidence type="ECO:0000313" key="2">
    <source>
        <dbReference type="Proteomes" id="UP000823775"/>
    </source>
</evidence>
<keyword evidence="2" id="KW-1185">Reference proteome</keyword>
<evidence type="ECO:0000313" key="1">
    <source>
        <dbReference type="EMBL" id="MCD7461176.1"/>
    </source>
</evidence>
<sequence length="193" mass="22404">MHEKEITYEYSTFDEERTTYEYDPDLYFQPPVPRIIRSPIHNILENKVVGANIVPGHDDTPLIYFDEASKSCEEDPCASCSIVITRTEKVVHLELCTIVEEEIHDDEKQCTTLDVAPRELHDEVSSEKEMKGSDKYLKMLLIKRLPLKNEELILVTHRVLDELDDMDECDPGMVLAIPWESDDLNIDVKVRRK</sequence>
<dbReference type="EMBL" id="JACEIK010000702">
    <property type="protein sequence ID" value="MCD7461176.1"/>
    <property type="molecule type" value="Genomic_DNA"/>
</dbReference>
<comment type="caution">
    <text evidence="1">The sequence shown here is derived from an EMBL/GenBank/DDBJ whole genome shotgun (WGS) entry which is preliminary data.</text>
</comment>
<feature type="non-terminal residue" evidence="1">
    <location>
        <position position="193"/>
    </location>
</feature>
<accession>A0ABS8SQP3</accession>
<proteinExistence type="predicted"/>
<organism evidence="1 2">
    <name type="scientific">Datura stramonium</name>
    <name type="common">Jimsonweed</name>
    <name type="synonym">Common thornapple</name>
    <dbReference type="NCBI Taxonomy" id="4076"/>
    <lineage>
        <taxon>Eukaryota</taxon>
        <taxon>Viridiplantae</taxon>
        <taxon>Streptophyta</taxon>
        <taxon>Embryophyta</taxon>
        <taxon>Tracheophyta</taxon>
        <taxon>Spermatophyta</taxon>
        <taxon>Magnoliopsida</taxon>
        <taxon>eudicotyledons</taxon>
        <taxon>Gunneridae</taxon>
        <taxon>Pentapetalae</taxon>
        <taxon>asterids</taxon>
        <taxon>lamiids</taxon>
        <taxon>Solanales</taxon>
        <taxon>Solanaceae</taxon>
        <taxon>Solanoideae</taxon>
        <taxon>Datureae</taxon>
        <taxon>Datura</taxon>
    </lineage>
</organism>
<reference evidence="1 2" key="1">
    <citation type="journal article" date="2021" name="BMC Genomics">
        <title>Datura genome reveals duplications of psychoactive alkaloid biosynthetic genes and high mutation rate following tissue culture.</title>
        <authorList>
            <person name="Rajewski A."/>
            <person name="Carter-House D."/>
            <person name="Stajich J."/>
            <person name="Litt A."/>
        </authorList>
    </citation>
    <scope>NUCLEOTIDE SEQUENCE [LARGE SCALE GENOMIC DNA]</scope>
    <source>
        <strain evidence="1">AR-01</strain>
    </source>
</reference>
<dbReference type="Proteomes" id="UP000823775">
    <property type="component" value="Unassembled WGS sequence"/>
</dbReference>
<protein>
    <submittedName>
        <fullName evidence="1">Uncharacterized protein</fullName>
    </submittedName>
</protein>
<name>A0ABS8SQP3_DATST</name>